<evidence type="ECO:0000256" key="14">
    <source>
        <dbReference type="ARBA" id="ARBA00049551"/>
    </source>
</evidence>
<keyword evidence="7 15" id="KW-0812">Transmembrane</keyword>
<evidence type="ECO:0000256" key="5">
    <source>
        <dbReference type="ARBA" id="ARBA00022448"/>
    </source>
</evidence>
<evidence type="ECO:0000256" key="2">
    <source>
        <dbReference type="ARBA" id="ARBA00005698"/>
    </source>
</evidence>
<feature type="transmembrane region" description="Helical" evidence="15">
    <location>
        <begin position="21"/>
        <end position="43"/>
    </location>
</feature>
<evidence type="ECO:0000256" key="7">
    <source>
        <dbReference type="ARBA" id="ARBA00022692"/>
    </source>
</evidence>
<evidence type="ECO:0000256" key="1">
    <source>
        <dbReference type="ARBA" id="ARBA00004225"/>
    </source>
</evidence>
<keyword evidence="5 15" id="KW-0813">Transport</keyword>
<dbReference type="PANTHER" id="PTHR11435">
    <property type="entry name" value="NADH UBIQUINONE OXIDOREDUCTASE SUBUNIT ND6"/>
    <property type="match status" value="1"/>
</dbReference>
<gene>
    <name evidence="16" type="primary">nad6</name>
</gene>
<proteinExistence type="inferred from homology"/>
<evidence type="ECO:0000256" key="12">
    <source>
        <dbReference type="ARBA" id="ARBA00023128"/>
    </source>
</evidence>
<evidence type="ECO:0000313" key="16">
    <source>
        <dbReference type="EMBL" id="ALO77069.1"/>
    </source>
</evidence>
<dbReference type="InterPro" id="IPR050269">
    <property type="entry name" value="ComplexI_Subunit6"/>
</dbReference>
<evidence type="ECO:0000256" key="15">
    <source>
        <dbReference type="RuleBase" id="RU004430"/>
    </source>
</evidence>
<feature type="transmembrane region" description="Helical" evidence="15">
    <location>
        <begin position="49"/>
        <end position="72"/>
    </location>
</feature>
<keyword evidence="15" id="KW-0830">Ubiquinone</keyword>
<sequence length="175" mass="19949">MLITTLIMSMVMMSCFMVLSTHPLSMGLTLLIQVLLTSMLMMLMTSYSWFSYILFLIMVGGMLVLFIYMTSLASNEMFTLSKKMIILTTMMMVIIILMWTMEFTETSSATIGSTTDTNKMTELWLMKNDKFLSLNKMFNTPTSMMMITLASYLFLTLIATVKITSNKSGPLRQKI</sequence>
<feature type="transmembrane region" description="Helical" evidence="15">
    <location>
        <begin position="84"/>
        <end position="101"/>
    </location>
</feature>
<evidence type="ECO:0000256" key="11">
    <source>
        <dbReference type="ARBA" id="ARBA00023027"/>
    </source>
</evidence>
<keyword evidence="13 15" id="KW-0472">Membrane</keyword>
<accession>A0A0S2MQS3</accession>
<evidence type="ECO:0000256" key="6">
    <source>
        <dbReference type="ARBA" id="ARBA00022660"/>
    </source>
</evidence>
<evidence type="ECO:0000256" key="13">
    <source>
        <dbReference type="ARBA" id="ARBA00023136"/>
    </source>
</evidence>
<protein>
    <recommendedName>
        <fullName evidence="4 15">NADH-ubiquinone oxidoreductase chain 6</fullName>
        <ecNumber evidence="3 15">7.1.1.2</ecNumber>
    </recommendedName>
</protein>
<name>A0A0S2MQS3_PRISE</name>
<comment type="subcellular location">
    <subcellularLocation>
        <location evidence="1 15">Mitochondrion membrane</location>
        <topology evidence="1 15">Multi-pass membrane protein</topology>
    </subcellularLocation>
</comment>
<keyword evidence="6 15" id="KW-0679">Respiratory chain</keyword>
<dbReference type="EMBL" id="JX412806">
    <property type="protein sequence ID" value="ALO77069.1"/>
    <property type="molecule type" value="Genomic_DNA"/>
</dbReference>
<evidence type="ECO:0000256" key="3">
    <source>
        <dbReference type="ARBA" id="ARBA00012944"/>
    </source>
</evidence>
<dbReference type="GO" id="GO:0031966">
    <property type="term" value="C:mitochondrial membrane"/>
    <property type="evidence" value="ECO:0007669"/>
    <property type="project" value="UniProtKB-SubCell"/>
</dbReference>
<keyword evidence="11 15" id="KW-0520">NAD</keyword>
<dbReference type="Pfam" id="PF00499">
    <property type="entry name" value="Oxidored_q3"/>
    <property type="match status" value="1"/>
</dbReference>
<evidence type="ECO:0000256" key="9">
    <source>
        <dbReference type="ARBA" id="ARBA00022982"/>
    </source>
</evidence>
<dbReference type="AlphaFoldDB" id="A0A0S2MQS3"/>
<dbReference type="GO" id="GO:0008137">
    <property type="term" value="F:NADH dehydrogenase (ubiquinone) activity"/>
    <property type="evidence" value="ECO:0007669"/>
    <property type="project" value="UniProtKB-UniRule"/>
</dbReference>
<dbReference type="EC" id="7.1.1.2" evidence="3 15"/>
<comment type="catalytic activity">
    <reaction evidence="14 15">
        <text>a ubiquinone + NADH + 5 H(+)(in) = a ubiquinol + NAD(+) + 4 H(+)(out)</text>
        <dbReference type="Rhea" id="RHEA:29091"/>
        <dbReference type="Rhea" id="RHEA-COMP:9565"/>
        <dbReference type="Rhea" id="RHEA-COMP:9566"/>
        <dbReference type="ChEBI" id="CHEBI:15378"/>
        <dbReference type="ChEBI" id="CHEBI:16389"/>
        <dbReference type="ChEBI" id="CHEBI:17976"/>
        <dbReference type="ChEBI" id="CHEBI:57540"/>
        <dbReference type="ChEBI" id="CHEBI:57945"/>
        <dbReference type="EC" id="7.1.1.2"/>
    </reaction>
</comment>
<evidence type="ECO:0000256" key="4">
    <source>
        <dbReference type="ARBA" id="ARBA00021095"/>
    </source>
</evidence>
<keyword evidence="12 15" id="KW-0496">Mitochondrion</keyword>
<evidence type="ECO:0000256" key="10">
    <source>
        <dbReference type="ARBA" id="ARBA00022989"/>
    </source>
</evidence>
<keyword evidence="10 15" id="KW-1133">Transmembrane helix</keyword>
<organism evidence="16">
    <name type="scientific">Priacma serrata</name>
    <name type="common">Reticulated beetle</name>
    <name type="synonym">Cupes serrata</name>
    <dbReference type="NCBI Taxonomy" id="50550"/>
    <lineage>
        <taxon>Eukaryota</taxon>
        <taxon>Metazoa</taxon>
        <taxon>Ecdysozoa</taxon>
        <taxon>Arthropoda</taxon>
        <taxon>Hexapoda</taxon>
        <taxon>Insecta</taxon>
        <taxon>Pterygota</taxon>
        <taxon>Neoptera</taxon>
        <taxon>Endopterygota</taxon>
        <taxon>Coleoptera</taxon>
        <taxon>Archostemata</taxon>
        <taxon>Cupedidae</taxon>
        <taxon>Priacma</taxon>
    </lineage>
</organism>
<evidence type="ECO:0000256" key="8">
    <source>
        <dbReference type="ARBA" id="ARBA00022967"/>
    </source>
</evidence>
<dbReference type="PANTHER" id="PTHR11435:SF1">
    <property type="entry name" value="NADH-UBIQUINONE OXIDOREDUCTASE CHAIN 6"/>
    <property type="match status" value="1"/>
</dbReference>
<comment type="function">
    <text evidence="15">Core subunit of the mitochondrial membrane respiratory chain NADH dehydrogenase (Complex I) which catalyzes electron transfer from NADH through the respiratory chain, using ubiquinone as an electron acceptor. Essential for the catalytic activity and assembly of complex I.</text>
</comment>
<feature type="transmembrane region" description="Helical" evidence="15">
    <location>
        <begin position="144"/>
        <end position="164"/>
    </location>
</feature>
<keyword evidence="9 15" id="KW-0249">Electron transport</keyword>
<geneLocation type="mitochondrion" evidence="16"/>
<dbReference type="InterPro" id="IPR001457">
    <property type="entry name" value="NADH_UbQ/plastoQ_OxRdtase_su6"/>
</dbReference>
<reference evidence="16" key="1">
    <citation type="submission" date="2012-06" db="EMBL/GenBank/DDBJ databases">
        <title>Mitogenomics of the Coleoptera under dense taxon sampling.</title>
        <authorList>
            <person name="Timmermans M.J.T.N."/>
            <person name="Lim J."/>
            <person name="Dodsworth S."/>
            <person name="Haran J."/>
            <person name="Ahrens D."/>
            <person name="Bocak L."/>
            <person name="London A."/>
            <person name="Culverwell L."/>
            <person name="Vogler A.P."/>
        </authorList>
    </citation>
    <scope>NUCLEOTIDE SEQUENCE</scope>
</reference>
<keyword evidence="8 15" id="KW-1278">Translocase</keyword>
<comment type="similarity">
    <text evidence="2 15">Belongs to the complex I subunit 6 family.</text>
</comment>